<dbReference type="InterPro" id="IPR043504">
    <property type="entry name" value="Peptidase_S1_PA_chymotrypsin"/>
</dbReference>
<keyword evidence="5" id="KW-1185">Reference proteome</keyword>
<proteinExistence type="inferred from homology"/>
<dbReference type="InterPro" id="IPR051487">
    <property type="entry name" value="Ser/Thr_Proteases_Immune/Dev"/>
</dbReference>
<keyword evidence="3" id="KW-0732">Signal</keyword>
<dbReference type="SUPFAM" id="SSF50494">
    <property type="entry name" value="Trypsin-like serine proteases"/>
    <property type="match status" value="1"/>
</dbReference>
<dbReference type="PROSITE" id="PS50240">
    <property type="entry name" value="TRYPSIN_DOM"/>
    <property type="match status" value="1"/>
</dbReference>
<evidence type="ECO:0000256" key="3">
    <source>
        <dbReference type="SAM" id="SignalP"/>
    </source>
</evidence>
<dbReference type="InterPro" id="IPR001314">
    <property type="entry name" value="Peptidase_S1A"/>
</dbReference>
<dbReference type="Pfam" id="PF00089">
    <property type="entry name" value="Trypsin"/>
    <property type="match status" value="1"/>
</dbReference>
<sequence length="374" mass="39982">MSWSEHSSGLLGTLSLLLITIGCVRAQHQSQCSRFNQGGFCIPVKDACPSGYEEKSHFSNYIGCSFQLGKKCCAVNTLGVQSRQVCGKGSLNLSPKILNGDLTGDCDWPFIVSIRALNAGSASLTYDTSSHACAGVLIDTQWVLTSPFCVLSAGQSISEAPNRILVVAGEYNVSGIDIDPLTGAQQEQLINIDAAYFHPDYPYRSQASLVRVLQTAKAVNSNGTALLHLSRPITGSCSGIVCLPTEEEAANDCASYDQCVMLGWGFNKADFTGIDDNLLLGNIQLTSKTACDVLTTKLGLTGIRPAGSICQSPRSTNTDSCQGDEGGPILCSNGVNWVVRGVIPFNLCNNGRFNFYVTEVASSLDWIKRITRLP</sequence>
<evidence type="ECO:0000256" key="2">
    <source>
        <dbReference type="ARBA" id="ARBA00024195"/>
    </source>
</evidence>
<evidence type="ECO:0000313" key="6">
    <source>
        <dbReference type="RefSeq" id="XP_012942859.1"/>
    </source>
</evidence>
<dbReference type="SMART" id="SM00020">
    <property type="entry name" value="Tryp_SPc"/>
    <property type="match status" value="1"/>
</dbReference>
<dbReference type="PRINTS" id="PR00722">
    <property type="entry name" value="CHYMOTRYPSIN"/>
</dbReference>
<organism evidence="5 6">
    <name type="scientific">Aplysia californica</name>
    <name type="common">California sea hare</name>
    <dbReference type="NCBI Taxonomy" id="6500"/>
    <lineage>
        <taxon>Eukaryota</taxon>
        <taxon>Metazoa</taxon>
        <taxon>Spiralia</taxon>
        <taxon>Lophotrochozoa</taxon>
        <taxon>Mollusca</taxon>
        <taxon>Gastropoda</taxon>
        <taxon>Heterobranchia</taxon>
        <taxon>Euthyneura</taxon>
        <taxon>Tectipleura</taxon>
        <taxon>Aplysiida</taxon>
        <taxon>Aplysioidea</taxon>
        <taxon>Aplysiidae</taxon>
        <taxon>Aplysia</taxon>
    </lineage>
</organism>
<keyword evidence="1" id="KW-1015">Disulfide bond</keyword>
<reference evidence="6" key="1">
    <citation type="submission" date="2025-08" db="UniProtKB">
        <authorList>
            <consortium name="RefSeq"/>
        </authorList>
    </citation>
    <scope>IDENTIFICATION</scope>
</reference>
<protein>
    <submittedName>
        <fullName evidence="6">Chymotrypsinogen A</fullName>
    </submittedName>
</protein>
<dbReference type="RefSeq" id="XP_012942859.1">
    <property type="nucleotide sequence ID" value="XM_013087405.2"/>
</dbReference>
<dbReference type="Gene3D" id="2.40.10.10">
    <property type="entry name" value="Trypsin-like serine proteases"/>
    <property type="match status" value="1"/>
</dbReference>
<comment type="similarity">
    <text evidence="2">Belongs to the peptidase S1 family. CLIP subfamily.</text>
</comment>
<evidence type="ECO:0000256" key="1">
    <source>
        <dbReference type="ARBA" id="ARBA00023157"/>
    </source>
</evidence>
<feature type="domain" description="Peptidase S1" evidence="4">
    <location>
        <begin position="97"/>
        <end position="372"/>
    </location>
</feature>
<dbReference type="GeneID" id="101845422"/>
<evidence type="ECO:0000259" key="4">
    <source>
        <dbReference type="PROSITE" id="PS50240"/>
    </source>
</evidence>
<feature type="chain" id="PRO_5045664793" evidence="3">
    <location>
        <begin position="27"/>
        <end position="374"/>
    </location>
</feature>
<dbReference type="InterPro" id="IPR009003">
    <property type="entry name" value="Peptidase_S1_PA"/>
</dbReference>
<gene>
    <name evidence="6" type="primary">LOC101845422</name>
</gene>
<accession>A0ABM1A8H8</accession>
<evidence type="ECO:0000313" key="5">
    <source>
        <dbReference type="Proteomes" id="UP000694888"/>
    </source>
</evidence>
<dbReference type="Proteomes" id="UP000694888">
    <property type="component" value="Unplaced"/>
</dbReference>
<name>A0ABM1A8H8_APLCA</name>
<feature type="signal peptide" evidence="3">
    <location>
        <begin position="1"/>
        <end position="26"/>
    </location>
</feature>
<dbReference type="InterPro" id="IPR001254">
    <property type="entry name" value="Trypsin_dom"/>
</dbReference>
<dbReference type="PANTHER" id="PTHR24256">
    <property type="entry name" value="TRYPTASE-RELATED"/>
    <property type="match status" value="1"/>
</dbReference>